<dbReference type="InterPro" id="IPR050051">
    <property type="entry name" value="EccE_dom"/>
</dbReference>
<evidence type="ECO:0000256" key="5">
    <source>
        <dbReference type="ARBA" id="ARBA00022989"/>
    </source>
</evidence>
<evidence type="ECO:0000256" key="1">
    <source>
        <dbReference type="ARBA" id="ARBA00004236"/>
    </source>
</evidence>
<proteinExistence type="inferred from homology"/>
<dbReference type="InterPro" id="IPR021368">
    <property type="entry name" value="T7SS_EccE"/>
</dbReference>
<dbReference type="Proteomes" id="UP000193487">
    <property type="component" value="Unassembled WGS sequence"/>
</dbReference>
<dbReference type="GO" id="GO:0005886">
    <property type="term" value="C:plasma membrane"/>
    <property type="evidence" value="ECO:0007669"/>
    <property type="project" value="UniProtKB-SubCell"/>
</dbReference>
<evidence type="ECO:0000256" key="6">
    <source>
        <dbReference type="ARBA" id="ARBA00023136"/>
    </source>
</evidence>
<keyword evidence="5" id="KW-1133">Transmembrane helix</keyword>
<dbReference type="OrthoDB" id="4751893at2"/>
<evidence type="ECO:0000259" key="8">
    <source>
        <dbReference type="Pfam" id="PF11203"/>
    </source>
</evidence>
<name>A0A1X1XS85_9MYCO</name>
<reference evidence="9 10" key="1">
    <citation type="submission" date="2016-01" db="EMBL/GenBank/DDBJ databases">
        <title>The new phylogeny of the genus Mycobacterium.</title>
        <authorList>
            <person name="Tarcisio F."/>
            <person name="Conor M."/>
            <person name="Antonella G."/>
            <person name="Elisabetta G."/>
            <person name="Giulia F.S."/>
            <person name="Sara T."/>
            <person name="Anna F."/>
            <person name="Clotilde B."/>
            <person name="Roberto B."/>
            <person name="Veronica D.S."/>
            <person name="Fabio R."/>
            <person name="Monica P."/>
            <person name="Olivier J."/>
            <person name="Enrico T."/>
            <person name="Nicola S."/>
        </authorList>
    </citation>
    <scope>NUCLEOTIDE SEQUENCE [LARGE SCALE GENOMIC DNA]</scope>
    <source>
        <strain evidence="9 10">DSM 45166</strain>
    </source>
</reference>
<feature type="compositionally biased region" description="Low complexity" evidence="7">
    <location>
        <begin position="424"/>
        <end position="436"/>
    </location>
</feature>
<dbReference type="Pfam" id="PF11203">
    <property type="entry name" value="EccE"/>
    <property type="match status" value="1"/>
</dbReference>
<sequence>MNAAATLITAVGVLLGGLTGCAMSGYPGAAAGLTLGVLVGVARLRRRPLWSWVILRLRQHRPMSWSTPATVASDHAVAGIRYQDGVAVAAVQVLGKPHTPTLLTASGSAYTVNALDVANLQAQLRQSLGLTIDSLSVVSTGARRRSGADYPRVYDTLIGTAPYAGRRETWIIVRVAAAQNAEALQWRKSLGTATLAAAQRISNSLRQQGIRARLATATEIVELERRLGRSALDAGARRWSSVRSDIGWLTTYCHQPHDSTADNLTQAWAMPAEGIIQNITLCGDGTASTAITVLSAQPPKKPPIPMVRRLSGEQMPAVTANLCGPRPVLRGLRRGVLHRPFLVPIGPTGVLLGNVTGGGRLAVPFDDPIESSRVHIAADDNVAKLIVIRIAGIGEPITLHTRNPQRWSSVRMPDIALTDRSRPVGGTTVSVTDGTVEPAPRPSTLVTIGPPGAPYCGTADVVITQAGPTTVEVRAAGQVHTVEIESLRAETRYVSPEPGAPA</sequence>
<evidence type="ECO:0000256" key="7">
    <source>
        <dbReference type="SAM" id="MobiDB-lite"/>
    </source>
</evidence>
<comment type="similarity">
    <text evidence="2">Belongs to the EccE family.</text>
</comment>
<gene>
    <name evidence="9" type="ORF">AWC14_07775</name>
</gene>
<keyword evidence="6" id="KW-0472">Membrane</keyword>
<keyword evidence="4" id="KW-0812">Transmembrane</keyword>
<dbReference type="RefSeq" id="WP_052425584.1">
    <property type="nucleotide sequence ID" value="NZ_BBKA01000054.1"/>
</dbReference>
<feature type="domain" description="Type VII secretion system protein EccE" evidence="8">
    <location>
        <begin position="164"/>
        <end position="252"/>
    </location>
</feature>
<dbReference type="NCBIfam" id="TIGR03923">
    <property type="entry name" value="T7SS_EccE"/>
    <property type="match status" value="1"/>
</dbReference>
<comment type="caution">
    <text evidence="9">The sequence shown here is derived from an EMBL/GenBank/DDBJ whole genome shotgun (WGS) entry which is preliminary data.</text>
</comment>
<evidence type="ECO:0000256" key="3">
    <source>
        <dbReference type="ARBA" id="ARBA00022475"/>
    </source>
</evidence>
<evidence type="ECO:0000313" key="9">
    <source>
        <dbReference type="EMBL" id="ORW01706.1"/>
    </source>
</evidence>
<accession>A0A1X1XS85</accession>
<feature type="region of interest" description="Disordered" evidence="7">
    <location>
        <begin position="419"/>
        <end position="443"/>
    </location>
</feature>
<comment type="subcellular location">
    <subcellularLocation>
        <location evidence="1">Cell membrane</location>
    </subcellularLocation>
</comment>
<evidence type="ECO:0000256" key="2">
    <source>
        <dbReference type="ARBA" id="ARBA00007759"/>
    </source>
</evidence>
<protein>
    <submittedName>
        <fullName evidence="9">Type VII secretion protein EccE</fullName>
    </submittedName>
</protein>
<dbReference type="EMBL" id="LQPE01000138">
    <property type="protein sequence ID" value="ORW01706.1"/>
    <property type="molecule type" value="Genomic_DNA"/>
</dbReference>
<evidence type="ECO:0000313" key="10">
    <source>
        <dbReference type="Proteomes" id="UP000193487"/>
    </source>
</evidence>
<evidence type="ECO:0000256" key="4">
    <source>
        <dbReference type="ARBA" id="ARBA00022692"/>
    </source>
</evidence>
<keyword evidence="3" id="KW-1003">Cell membrane</keyword>
<keyword evidence="10" id="KW-1185">Reference proteome</keyword>
<organism evidence="9 10">
    <name type="scientific">Mycobacterium kyorinense</name>
    <dbReference type="NCBI Taxonomy" id="487514"/>
    <lineage>
        <taxon>Bacteria</taxon>
        <taxon>Bacillati</taxon>
        <taxon>Actinomycetota</taxon>
        <taxon>Actinomycetes</taxon>
        <taxon>Mycobacteriales</taxon>
        <taxon>Mycobacteriaceae</taxon>
        <taxon>Mycobacterium</taxon>
    </lineage>
</organism>
<dbReference type="AlphaFoldDB" id="A0A1X1XS85"/>